<evidence type="ECO:0008006" key="3">
    <source>
        <dbReference type="Google" id="ProtNLM"/>
    </source>
</evidence>
<proteinExistence type="predicted"/>
<dbReference type="Proteomes" id="UP000185502">
    <property type="component" value="Plasmid lpA89"/>
</dbReference>
<evidence type="ECO:0000313" key="1">
    <source>
        <dbReference type="EMBL" id="APR65324.1"/>
    </source>
</evidence>
<keyword evidence="1" id="KW-0614">Plasmid</keyword>
<organism evidence="1 2">
    <name type="scientific">Borrelia anserina Es</name>
    <dbReference type="NCBI Taxonomy" id="1365188"/>
    <lineage>
        <taxon>Bacteria</taxon>
        <taxon>Pseudomonadati</taxon>
        <taxon>Spirochaetota</taxon>
        <taxon>Spirochaetia</taxon>
        <taxon>Spirochaetales</taxon>
        <taxon>Borreliaceae</taxon>
        <taxon>Borrelia</taxon>
    </lineage>
</organism>
<name>A0ABM6FVR0_BORAN</name>
<dbReference type="NCBIfam" id="NF033728">
    <property type="entry name" value="borfam54_1"/>
    <property type="match status" value="1"/>
</dbReference>
<dbReference type="InterPro" id="IPR008421">
    <property type="entry name" value="Borrelia_lipoprotein_PFam54/60"/>
</dbReference>
<accession>A0ABM6FVR0</accession>
<protein>
    <recommendedName>
        <fullName evidence="3">Antigen P35</fullName>
    </recommendedName>
</protein>
<reference evidence="1" key="1">
    <citation type="submission" date="2016-02" db="EMBL/GenBank/DDBJ databases">
        <title>lpA89 plasmid of the avian spirochetosis agent Borrelia anserina Es.</title>
        <authorList>
            <person name="Elbir H."/>
            <person name="Sitlani P."/>
            <person name="Bergstroem S."/>
            <person name="Barbour A.G."/>
        </authorList>
    </citation>
    <scope>NUCLEOTIDE SEQUENCE [LARGE SCALE GENOMIC DNA]</scope>
    <source>
        <strain evidence="1">Es</strain>
        <plasmid evidence="1">lpA89</plasmid>
    </source>
</reference>
<dbReference type="PROSITE" id="PS51257">
    <property type="entry name" value="PROKAR_LIPOPROTEIN"/>
    <property type="match status" value="1"/>
</dbReference>
<evidence type="ECO:0000313" key="2">
    <source>
        <dbReference type="Proteomes" id="UP000185502"/>
    </source>
</evidence>
<dbReference type="NCBIfam" id="NF033730">
    <property type="entry name" value="borfam54_3"/>
    <property type="match status" value="1"/>
</dbReference>
<dbReference type="Pfam" id="PF05714">
    <property type="entry name" value="PFam54_60"/>
    <property type="match status" value="1"/>
</dbReference>
<dbReference type="EMBL" id="CP014325">
    <property type="protein sequence ID" value="APR65324.1"/>
    <property type="molecule type" value="Genomic_DNA"/>
</dbReference>
<gene>
    <name evidence="1" type="ORF">N187_A05</name>
</gene>
<sequence length="289" mass="33539">MLKLINKENIVRNYFFIKSFLIIFSSTSCKSDLNENKTNLFNQKNQANWTQSIQKDDRIESLQTNIKDKRQEKVPTKETQILVDSLKTQIQNVTALIEKDKENIQKNEPADQFGMKNGAFKMITGNPSTKAYNNPDSQCNRRQFYSSINYDEEKIRQLGMILNQITADTTNRGQLHIDITNAGRAYSQFLFERVIDKTKEVQEKLNLLPLKDLKKITIKIDAIIKLKLLWQNTVDNIINDYNNDTNGIKTDSQKLIEHIKEKYGKILKQKIPRIGIIASEINKILKTLK</sequence>
<dbReference type="Gene3D" id="1.10.3160.10">
    <property type="entry name" value="Bbcrasp-1"/>
    <property type="match status" value="1"/>
</dbReference>
<geneLocation type="plasmid" evidence="1 2">
    <name>lpA89</name>
</geneLocation>
<dbReference type="NCBIfam" id="NF033729">
    <property type="entry name" value="borfam54_2"/>
    <property type="match status" value="1"/>
</dbReference>
<keyword evidence="2" id="KW-1185">Reference proteome</keyword>